<dbReference type="Proteomes" id="UP000247409">
    <property type="component" value="Unassembled WGS sequence"/>
</dbReference>
<keyword evidence="2" id="KW-1185">Reference proteome</keyword>
<reference evidence="1 2" key="1">
    <citation type="journal article" date="2018" name="Mol. Biol. Evol.">
        <title>Analysis of the draft genome of the red seaweed Gracilariopsis chorda provides insights into genome size evolution in Rhodophyta.</title>
        <authorList>
            <person name="Lee J."/>
            <person name="Yang E.C."/>
            <person name="Graf L."/>
            <person name="Yang J.H."/>
            <person name="Qiu H."/>
            <person name="Zel Zion U."/>
            <person name="Chan C.X."/>
            <person name="Stephens T.G."/>
            <person name="Weber A.P.M."/>
            <person name="Boo G.H."/>
            <person name="Boo S.M."/>
            <person name="Kim K.M."/>
            <person name="Shin Y."/>
            <person name="Jung M."/>
            <person name="Lee S.J."/>
            <person name="Yim H.S."/>
            <person name="Lee J.H."/>
            <person name="Bhattacharya D."/>
            <person name="Yoon H.S."/>
        </authorList>
    </citation>
    <scope>NUCLEOTIDE SEQUENCE [LARGE SCALE GENOMIC DNA]</scope>
    <source>
        <strain evidence="1 2">SKKU-2015</strain>
        <tissue evidence="1">Whole body</tissue>
    </source>
</reference>
<evidence type="ECO:0000313" key="1">
    <source>
        <dbReference type="EMBL" id="PXF44164.1"/>
    </source>
</evidence>
<name>A0A2V3IQ18_9FLOR</name>
<comment type="caution">
    <text evidence="1">The sequence shown here is derived from an EMBL/GenBank/DDBJ whole genome shotgun (WGS) entry which is preliminary data.</text>
</comment>
<dbReference type="EMBL" id="NBIV01000099">
    <property type="protein sequence ID" value="PXF44164.1"/>
    <property type="molecule type" value="Genomic_DNA"/>
</dbReference>
<accession>A0A2V3IQ18</accession>
<organism evidence="1 2">
    <name type="scientific">Gracilariopsis chorda</name>
    <dbReference type="NCBI Taxonomy" id="448386"/>
    <lineage>
        <taxon>Eukaryota</taxon>
        <taxon>Rhodophyta</taxon>
        <taxon>Florideophyceae</taxon>
        <taxon>Rhodymeniophycidae</taxon>
        <taxon>Gracilariales</taxon>
        <taxon>Gracilariaceae</taxon>
        <taxon>Gracilariopsis</taxon>
    </lineage>
</organism>
<dbReference type="AlphaFoldDB" id="A0A2V3IQ18"/>
<gene>
    <name evidence="1" type="ORF">BWQ96_06073</name>
</gene>
<protein>
    <submittedName>
        <fullName evidence="1">Uncharacterized protein</fullName>
    </submittedName>
</protein>
<proteinExistence type="predicted"/>
<evidence type="ECO:0000313" key="2">
    <source>
        <dbReference type="Proteomes" id="UP000247409"/>
    </source>
</evidence>
<sequence>MPLIQEINKLHDRFDGVNVRDVSKDVRVLWSGVKIIMECRRRSDALYQDVIEQTSRLAAQLKTVEQTILHDAVTGAVPEPKVSPKLNLPVNRHARKKVRLDTDS</sequence>